<organism evidence="2 3">
    <name type="scientific">Streptomyces fodineus</name>
    <dbReference type="NCBI Taxonomy" id="1904616"/>
    <lineage>
        <taxon>Bacteria</taxon>
        <taxon>Bacillati</taxon>
        <taxon>Actinomycetota</taxon>
        <taxon>Actinomycetes</taxon>
        <taxon>Kitasatosporales</taxon>
        <taxon>Streptomycetaceae</taxon>
        <taxon>Streptomyces</taxon>
    </lineage>
</organism>
<proteinExistence type="predicted"/>
<gene>
    <name evidence="2" type="ORF">BFF78_00945</name>
</gene>
<evidence type="ECO:0000256" key="1">
    <source>
        <dbReference type="SAM" id="MobiDB-lite"/>
    </source>
</evidence>
<protein>
    <submittedName>
        <fullName evidence="2">Uncharacterized protein</fullName>
    </submittedName>
</protein>
<dbReference type="Proteomes" id="UP000094960">
    <property type="component" value="Chromosome"/>
</dbReference>
<feature type="region of interest" description="Disordered" evidence="1">
    <location>
        <begin position="56"/>
        <end position="78"/>
    </location>
</feature>
<reference evidence="3" key="1">
    <citation type="submission" date="2016-09" db="EMBL/GenBank/DDBJ databases">
        <title>Streptomyces puniciscabiei strain:TW1S1 Genome sequencing and assembly.</title>
        <authorList>
            <person name="Kim M.-K."/>
            <person name="Kim S.B."/>
        </authorList>
    </citation>
    <scope>NUCLEOTIDE SEQUENCE [LARGE SCALE GENOMIC DNA]</scope>
    <source>
        <strain evidence="3">TW1S1</strain>
    </source>
</reference>
<name>A0A1D7Y380_9ACTN</name>
<sequence length="78" mass="8409">MEDPSALFEALRRVTFEWRTGEDVTLESIADESAGHRQVLIAAGTTKDAARLHRHLEGQGSAVRGVASPDPDDGRALP</sequence>
<keyword evidence="3" id="KW-1185">Reference proteome</keyword>
<dbReference type="EMBL" id="CP017248">
    <property type="protein sequence ID" value="AOR29839.1"/>
    <property type="molecule type" value="Genomic_DNA"/>
</dbReference>
<evidence type="ECO:0000313" key="2">
    <source>
        <dbReference type="EMBL" id="AOR29839.1"/>
    </source>
</evidence>
<dbReference type="KEGG" id="spun:BFF78_00945"/>
<dbReference type="RefSeq" id="WP_069776497.1">
    <property type="nucleotide sequence ID" value="NZ_CP017248.1"/>
</dbReference>
<dbReference type="AlphaFoldDB" id="A0A1D7Y380"/>
<accession>A0A1D7Y380</accession>
<evidence type="ECO:0000313" key="3">
    <source>
        <dbReference type="Proteomes" id="UP000094960"/>
    </source>
</evidence>